<comment type="function">
    <text evidence="1">Multidrug efflux pump.</text>
</comment>
<feature type="transmembrane region" description="Helical" evidence="13">
    <location>
        <begin position="312"/>
        <end position="333"/>
    </location>
</feature>
<feature type="transmembrane region" description="Helical" evidence="13">
    <location>
        <begin position="77"/>
        <end position="98"/>
    </location>
</feature>
<dbReference type="EMBL" id="DVFZ01000033">
    <property type="protein sequence ID" value="HIQ82049.1"/>
    <property type="molecule type" value="Genomic_DNA"/>
</dbReference>
<reference evidence="14" key="1">
    <citation type="submission" date="2020-10" db="EMBL/GenBank/DDBJ databases">
        <authorList>
            <person name="Gilroy R."/>
        </authorList>
    </citation>
    <scope>NUCLEOTIDE SEQUENCE</scope>
    <source>
        <strain evidence="14">ChiSjej6B24-2974</strain>
    </source>
</reference>
<accession>A0A9D0ZMI6</accession>
<dbReference type="PANTHER" id="PTHR43298:SF2">
    <property type="entry name" value="FMN_FAD EXPORTER YEEO-RELATED"/>
    <property type="match status" value="1"/>
</dbReference>
<dbReference type="InterPro" id="IPR048279">
    <property type="entry name" value="MdtK-like"/>
</dbReference>
<comment type="subcellular location">
    <subcellularLocation>
        <location evidence="2">Cell membrane</location>
        <topology evidence="2">Multi-pass membrane protein</topology>
    </subcellularLocation>
</comment>
<evidence type="ECO:0000313" key="15">
    <source>
        <dbReference type="Proteomes" id="UP000824260"/>
    </source>
</evidence>
<dbReference type="InterPro" id="IPR050222">
    <property type="entry name" value="MATE_MdtK"/>
</dbReference>
<evidence type="ECO:0000256" key="3">
    <source>
        <dbReference type="ARBA" id="ARBA00010199"/>
    </source>
</evidence>
<dbReference type="InterPro" id="IPR002528">
    <property type="entry name" value="MATE_fam"/>
</dbReference>
<organism evidence="14 15">
    <name type="scientific">Candidatus Pullichristensenella stercorigallinarum</name>
    <dbReference type="NCBI Taxonomy" id="2840909"/>
    <lineage>
        <taxon>Bacteria</taxon>
        <taxon>Bacillati</taxon>
        <taxon>Bacillota</taxon>
        <taxon>Clostridia</taxon>
        <taxon>Candidatus Pullichristensenella</taxon>
    </lineage>
</organism>
<evidence type="ECO:0000256" key="9">
    <source>
        <dbReference type="ARBA" id="ARBA00022989"/>
    </source>
</evidence>
<reference evidence="14" key="2">
    <citation type="journal article" date="2021" name="PeerJ">
        <title>Extensive microbial diversity within the chicken gut microbiome revealed by metagenomics and culture.</title>
        <authorList>
            <person name="Gilroy R."/>
            <person name="Ravi A."/>
            <person name="Getino M."/>
            <person name="Pursley I."/>
            <person name="Horton D.L."/>
            <person name="Alikhan N.F."/>
            <person name="Baker D."/>
            <person name="Gharbi K."/>
            <person name="Hall N."/>
            <person name="Watson M."/>
            <person name="Adriaenssens E.M."/>
            <person name="Foster-Nyarko E."/>
            <person name="Jarju S."/>
            <person name="Secka A."/>
            <person name="Antonio M."/>
            <person name="Oren A."/>
            <person name="Chaudhuri R.R."/>
            <person name="La Ragione R."/>
            <person name="Hildebrand F."/>
            <person name="Pallen M.J."/>
        </authorList>
    </citation>
    <scope>NUCLEOTIDE SEQUENCE</scope>
    <source>
        <strain evidence="14">ChiSjej6B24-2974</strain>
    </source>
</reference>
<evidence type="ECO:0000256" key="2">
    <source>
        <dbReference type="ARBA" id="ARBA00004651"/>
    </source>
</evidence>
<feature type="transmembrane region" description="Helical" evidence="13">
    <location>
        <begin position="382"/>
        <end position="406"/>
    </location>
</feature>
<dbReference type="GO" id="GO:0042910">
    <property type="term" value="F:xenobiotic transmembrane transporter activity"/>
    <property type="evidence" value="ECO:0007669"/>
    <property type="project" value="InterPro"/>
</dbReference>
<gene>
    <name evidence="14" type="ORF">IAA52_02985</name>
</gene>
<evidence type="ECO:0000256" key="5">
    <source>
        <dbReference type="ARBA" id="ARBA00022448"/>
    </source>
</evidence>
<dbReference type="NCBIfam" id="TIGR00797">
    <property type="entry name" value="matE"/>
    <property type="match status" value="1"/>
</dbReference>
<dbReference type="GO" id="GO:0006811">
    <property type="term" value="P:monoatomic ion transport"/>
    <property type="evidence" value="ECO:0007669"/>
    <property type="project" value="UniProtKB-KW"/>
</dbReference>
<name>A0A9D0ZMI6_9FIRM</name>
<keyword evidence="9 13" id="KW-1133">Transmembrane helix</keyword>
<keyword evidence="11 13" id="KW-0472">Membrane</keyword>
<dbReference type="AlphaFoldDB" id="A0A9D0ZMI6"/>
<dbReference type="GO" id="GO:0005886">
    <property type="term" value="C:plasma membrane"/>
    <property type="evidence" value="ECO:0007669"/>
    <property type="project" value="UniProtKB-SubCell"/>
</dbReference>
<feature type="transmembrane region" description="Helical" evidence="13">
    <location>
        <begin position="189"/>
        <end position="213"/>
    </location>
</feature>
<evidence type="ECO:0000256" key="12">
    <source>
        <dbReference type="ARBA" id="ARBA00031636"/>
    </source>
</evidence>
<keyword evidence="8 13" id="KW-0812">Transmembrane</keyword>
<comment type="similarity">
    <text evidence="3">Belongs to the multi antimicrobial extrusion (MATE) (TC 2.A.66.1) family.</text>
</comment>
<evidence type="ECO:0000256" key="6">
    <source>
        <dbReference type="ARBA" id="ARBA00022449"/>
    </source>
</evidence>
<feature type="transmembrane region" description="Helical" evidence="13">
    <location>
        <begin position="280"/>
        <end position="300"/>
    </location>
</feature>
<dbReference type="Pfam" id="PF01554">
    <property type="entry name" value="MatE"/>
    <property type="match status" value="2"/>
</dbReference>
<evidence type="ECO:0000256" key="11">
    <source>
        <dbReference type="ARBA" id="ARBA00023136"/>
    </source>
</evidence>
<evidence type="ECO:0000256" key="7">
    <source>
        <dbReference type="ARBA" id="ARBA00022475"/>
    </source>
</evidence>
<protein>
    <recommendedName>
        <fullName evidence="4">Probable multidrug resistance protein NorM</fullName>
    </recommendedName>
    <alternativeName>
        <fullName evidence="12">Multidrug-efflux transporter</fullName>
    </alternativeName>
</protein>
<sequence>MALAWPVMLENAMQTLVQYVDTAMVGVLGAQASAAVGLTGSVTWLVNGIFLAVGVGALAVISRALGAKDAKTARETAAQTVFIVAVAGVAMCALTLLAAPVLPGWLNADREIYDDAAAYFGIICVPMLFRAASMVFGSVLRAAGDTRTPMLANLAMNGFNVVMNFLLIYPTRELDVLGFSFTMPGAGLGVSGAAIATALSYVLGGVLIAVAMWKNPAVSPRGALRFSGAAMKSCLRVAVPVALARLTTSAGHVVFASLVATLGTVSLAAHSIALTAEEAFYIPVFGINAAAATLTGNALGEKDARKLDIVGRGTIIITLVLMSVTGGLLFAFAPQVMNLFTPDFRVAEQGMTVLRLVALSEPVFGIAIGVEGMLQGAGDTMVPFAITTATMWLVRIAGTVLVLRVLHLGLTAVWACMVAENTVRGVLYLWRYLRGRWKPPEMRAVKAAS</sequence>
<keyword evidence="7" id="KW-1003">Cell membrane</keyword>
<evidence type="ECO:0000256" key="10">
    <source>
        <dbReference type="ARBA" id="ARBA00023065"/>
    </source>
</evidence>
<dbReference type="PIRSF" id="PIRSF006603">
    <property type="entry name" value="DinF"/>
    <property type="match status" value="1"/>
</dbReference>
<dbReference type="Proteomes" id="UP000824260">
    <property type="component" value="Unassembled WGS sequence"/>
</dbReference>
<evidence type="ECO:0000256" key="1">
    <source>
        <dbReference type="ARBA" id="ARBA00003408"/>
    </source>
</evidence>
<evidence type="ECO:0000256" key="4">
    <source>
        <dbReference type="ARBA" id="ARBA00020268"/>
    </source>
</evidence>
<dbReference type="CDD" id="cd13137">
    <property type="entry name" value="MATE_NorM_like"/>
    <property type="match status" value="1"/>
</dbReference>
<keyword evidence="10" id="KW-0406">Ion transport</keyword>
<feature type="transmembrane region" description="Helical" evidence="13">
    <location>
        <begin position="118"/>
        <end position="139"/>
    </location>
</feature>
<proteinExistence type="inferred from homology"/>
<comment type="caution">
    <text evidence="14">The sequence shown here is derived from an EMBL/GenBank/DDBJ whole genome shotgun (WGS) entry which is preliminary data.</text>
</comment>
<evidence type="ECO:0000256" key="8">
    <source>
        <dbReference type="ARBA" id="ARBA00022692"/>
    </source>
</evidence>
<keyword evidence="6" id="KW-0050">Antiport</keyword>
<feature type="transmembrane region" description="Helical" evidence="13">
    <location>
        <begin position="353"/>
        <end position="370"/>
    </location>
</feature>
<keyword evidence="5" id="KW-0813">Transport</keyword>
<feature type="transmembrane region" description="Helical" evidence="13">
    <location>
        <begin position="151"/>
        <end position="169"/>
    </location>
</feature>
<dbReference type="PANTHER" id="PTHR43298">
    <property type="entry name" value="MULTIDRUG RESISTANCE PROTEIN NORM-RELATED"/>
    <property type="match status" value="1"/>
</dbReference>
<evidence type="ECO:0000313" key="14">
    <source>
        <dbReference type="EMBL" id="HIQ82049.1"/>
    </source>
</evidence>
<evidence type="ECO:0000256" key="13">
    <source>
        <dbReference type="SAM" id="Phobius"/>
    </source>
</evidence>
<feature type="transmembrane region" description="Helical" evidence="13">
    <location>
        <begin position="412"/>
        <end position="433"/>
    </location>
</feature>
<feature type="transmembrane region" description="Helical" evidence="13">
    <location>
        <begin position="44"/>
        <end position="65"/>
    </location>
</feature>
<dbReference type="GO" id="GO:0015297">
    <property type="term" value="F:antiporter activity"/>
    <property type="evidence" value="ECO:0007669"/>
    <property type="project" value="UniProtKB-KW"/>
</dbReference>